<dbReference type="InterPro" id="IPR000212">
    <property type="entry name" value="DNA_helicase_UvrD/REP"/>
</dbReference>
<dbReference type="OrthoDB" id="9810135at2"/>
<dbReference type="GO" id="GO:0005829">
    <property type="term" value="C:cytosol"/>
    <property type="evidence" value="ECO:0007669"/>
    <property type="project" value="TreeGrafter"/>
</dbReference>
<evidence type="ECO:0000256" key="1">
    <source>
        <dbReference type="ARBA" id="ARBA00009922"/>
    </source>
</evidence>
<gene>
    <name evidence="15" type="ORF">SAMN05421828_12324</name>
</gene>
<evidence type="ECO:0000313" key="16">
    <source>
        <dbReference type="Proteomes" id="UP000186308"/>
    </source>
</evidence>
<dbReference type="PANTHER" id="PTHR11070">
    <property type="entry name" value="UVRD / RECB / PCRA DNA HELICASE FAMILY MEMBER"/>
    <property type="match status" value="1"/>
</dbReference>
<dbReference type="EC" id="5.6.2.4" evidence="9"/>
<accession>A0A8G2CMR7</accession>
<evidence type="ECO:0000256" key="5">
    <source>
        <dbReference type="ARBA" id="ARBA00022840"/>
    </source>
</evidence>
<keyword evidence="16" id="KW-1185">Reference proteome</keyword>
<keyword evidence="3 12" id="KW-0378">Hydrolase</keyword>
<dbReference type="SUPFAM" id="SSF52540">
    <property type="entry name" value="P-loop containing nucleoside triphosphate hydrolases"/>
    <property type="match status" value="1"/>
</dbReference>
<evidence type="ECO:0000256" key="7">
    <source>
        <dbReference type="ARBA" id="ARBA00023235"/>
    </source>
</evidence>
<name>A0A8G2CMR7_ACIRU</name>
<keyword evidence="6" id="KW-0238">DNA-binding</keyword>
<dbReference type="GO" id="GO:0000725">
    <property type="term" value="P:recombinational repair"/>
    <property type="evidence" value="ECO:0007669"/>
    <property type="project" value="TreeGrafter"/>
</dbReference>
<evidence type="ECO:0000256" key="9">
    <source>
        <dbReference type="ARBA" id="ARBA00034808"/>
    </source>
</evidence>
<keyword evidence="4 12" id="KW-0347">Helicase</keyword>
<keyword evidence="7" id="KW-0413">Isomerase</keyword>
<dbReference type="PROSITE" id="PS51217">
    <property type="entry name" value="UVRD_HELICASE_CTER"/>
    <property type="match status" value="1"/>
</dbReference>
<dbReference type="EMBL" id="FTNE01000023">
    <property type="protein sequence ID" value="SIR29365.1"/>
    <property type="molecule type" value="Genomic_DNA"/>
</dbReference>
<dbReference type="GO" id="GO:0003677">
    <property type="term" value="F:DNA binding"/>
    <property type="evidence" value="ECO:0007669"/>
    <property type="project" value="UniProtKB-KW"/>
</dbReference>
<dbReference type="Gene3D" id="1.10.486.10">
    <property type="entry name" value="PCRA, domain 4"/>
    <property type="match status" value="1"/>
</dbReference>
<keyword evidence="5 12" id="KW-0067">ATP-binding</keyword>
<evidence type="ECO:0000256" key="11">
    <source>
        <dbReference type="ARBA" id="ARBA00048988"/>
    </source>
</evidence>
<evidence type="ECO:0000259" key="14">
    <source>
        <dbReference type="PROSITE" id="PS51217"/>
    </source>
</evidence>
<evidence type="ECO:0000256" key="6">
    <source>
        <dbReference type="ARBA" id="ARBA00023125"/>
    </source>
</evidence>
<dbReference type="GO" id="GO:0016787">
    <property type="term" value="F:hydrolase activity"/>
    <property type="evidence" value="ECO:0007669"/>
    <property type="project" value="UniProtKB-UniRule"/>
</dbReference>
<dbReference type="Pfam" id="PF13361">
    <property type="entry name" value="UvrD_C"/>
    <property type="match status" value="1"/>
</dbReference>
<sequence>MQTGLATPLPFLADLTVAQRDAACQDGPVLVLAGAGTGKTKTLTAAIARRIASGVTPSRILAVTFTNKAARGMTERIAAVLGEGAQPGWVGTFHGLGARQLRIEPEAAHLRPGFDIMDADDSRRLLKRVMKSMQIDAAIDEGIATSRDPVKLMAKRIETFKDNLIAPEDAALRVEGLIGAATRERRPIDAAGFRAAVPVYIEYQRRLREANAADFGDLLLWPARTMQIDEAYRLRWAGRFDCVLADEYQDVCYVQYAWLRLLSADHHQIFAVGDDDQAIYSWRGSDLVYLRRFLKEYPDGKLIRLEENFRSTAHILDAANGVIAHDAERMGKTLFTRKPAGDPIEILRFADAGAEANGIADEIQRRHGEGIGWDDMAILYRSNFLSRGFEEAMMRRRIPYVLVGDVGFYQRAEVKDALAFLRIATTPDDVQSDEAFRRVINTPPRGFGPKALDELEAEAAFRQSSMLRAIETADLPARCRGAGLKFVDLIRHVGQDTRSSVADQISALLDGSGYRAMLRASRAETTEDRLENLQELLEIAGGFHTARELLDHAALATSGPGEDRGERVKMMTLHKAKGLEFPHVFLPGWEAGAFPPPYGDVAEERRLAYVALTRGMRRVTVSHCEYRRGYEAPSLYVDDIPHGHKVSGWLRANARVKSMGSGQAKTIVSWPTDAELVGRMGG</sequence>
<dbReference type="Gene3D" id="3.40.50.300">
    <property type="entry name" value="P-loop containing nucleotide triphosphate hydrolases"/>
    <property type="match status" value="2"/>
</dbReference>
<dbReference type="AlphaFoldDB" id="A0A8G2CMR7"/>
<dbReference type="InterPro" id="IPR013986">
    <property type="entry name" value="DExx_box_DNA_helicase_dom_sf"/>
</dbReference>
<evidence type="ECO:0000256" key="8">
    <source>
        <dbReference type="ARBA" id="ARBA00034617"/>
    </source>
</evidence>
<keyword evidence="2 12" id="KW-0547">Nucleotide-binding</keyword>
<evidence type="ECO:0000256" key="10">
    <source>
        <dbReference type="ARBA" id="ARBA00034923"/>
    </source>
</evidence>
<dbReference type="Pfam" id="PF00580">
    <property type="entry name" value="UvrD-helicase"/>
    <property type="match status" value="1"/>
</dbReference>
<evidence type="ECO:0000313" key="15">
    <source>
        <dbReference type="EMBL" id="SIR29365.1"/>
    </source>
</evidence>
<dbReference type="InterPro" id="IPR027417">
    <property type="entry name" value="P-loop_NTPase"/>
</dbReference>
<dbReference type="GO" id="GO:0043138">
    <property type="term" value="F:3'-5' DNA helicase activity"/>
    <property type="evidence" value="ECO:0007669"/>
    <property type="project" value="UniProtKB-EC"/>
</dbReference>
<feature type="domain" description="UvrD-like helicase C-terminal" evidence="14">
    <location>
        <begin position="313"/>
        <end position="578"/>
    </location>
</feature>
<protein>
    <recommendedName>
        <fullName evidence="9">DNA 3'-5' helicase</fullName>
        <ecNumber evidence="9">5.6.2.4</ecNumber>
    </recommendedName>
    <alternativeName>
        <fullName evidence="10">DNA 3'-5' helicase II</fullName>
    </alternativeName>
</protein>
<comment type="catalytic activity">
    <reaction evidence="11">
        <text>ATP + H2O = ADP + phosphate + H(+)</text>
        <dbReference type="Rhea" id="RHEA:13065"/>
        <dbReference type="ChEBI" id="CHEBI:15377"/>
        <dbReference type="ChEBI" id="CHEBI:15378"/>
        <dbReference type="ChEBI" id="CHEBI:30616"/>
        <dbReference type="ChEBI" id="CHEBI:43474"/>
        <dbReference type="ChEBI" id="CHEBI:456216"/>
        <dbReference type="EC" id="5.6.2.4"/>
    </reaction>
</comment>
<feature type="domain" description="UvrD-like helicase ATP-binding" evidence="13">
    <location>
        <begin position="12"/>
        <end position="312"/>
    </location>
</feature>
<dbReference type="GO" id="GO:0033202">
    <property type="term" value="C:DNA helicase complex"/>
    <property type="evidence" value="ECO:0007669"/>
    <property type="project" value="TreeGrafter"/>
</dbReference>
<dbReference type="InterPro" id="IPR014016">
    <property type="entry name" value="UvrD-like_ATP-bd"/>
</dbReference>
<comment type="catalytic activity">
    <reaction evidence="8">
        <text>Couples ATP hydrolysis with the unwinding of duplex DNA by translocating in the 3'-5' direction.</text>
        <dbReference type="EC" id="5.6.2.4"/>
    </reaction>
</comment>
<dbReference type="Proteomes" id="UP000186308">
    <property type="component" value="Unassembled WGS sequence"/>
</dbReference>
<dbReference type="Gene3D" id="1.10.10.160">
    <property type="match status" value="1"/>
</dbReference>
<dbReference type="RefSeq" id="WP_076454667.1">
    <property type="nucleotide sequence ID" value="NZ_FTNE01000023.1"/>
</dbReference>
<feature type="binding site" evidence="12">
    <location>
        <begin position="33"/>
        <end position="40"/>
    </location>
    <ligand>
        <name>ATP</name>
        <dbReference type="ChEBI" id="CHEBI:30616"/>
    </ligand>
</feature>
<comment type="similarity">
    <text evidence="1">Belongs to the helicase family. UvrD subfamily.</text>
</comment>
<evidence type="ECO:0000259" key="13">
    <source>
        <dbReference type="PROSITE" id="PS51198"/>
    </source>
</evidence>
<dbReference type="PROSITE" id="PS51198">
    <property type="entry name" value="UVRD_HELICASE_ATP_BIND"/>
    <property type="match status" value="1"/>
</dbReference>
<reference evidence="15 16" key="1">
    <citation type="submission" date="2017-01" db="EMBL/GenBank/DDBJ databases">
        <authorList>
            <person name="Varghese N."/>
            <person name="Submissions S."/>
        </authorList>
    </citation>
    <scope>NUCLEOTIDE SEQUENCE [LARGE SCALE GENOMIC DNA]</scope>
    <source>
        <strain evidence="15 16">ATCC 35905</strain>
    </source>
</reference>
<comment type="caution">
    <text evidence="15">The sequence shown here is derived from an EMBL/GenBank/DDBJ whole genome shotgun (WGS) entry which is preliminary data.</text>
</comment>
<dbReference type="CDD" id="cd17932">
    <property type="entry name" value="DEXQc_UvrD"/>
    <property type="match status" value="1"/>
</dbReference>
<evidence type="ECO:0000256" key="2">
    <source>
        <dbReference type="ARBA" id="ARBA00022741"/>
    </source>
</evidence>
<dbReference type="InterPro" id="IPR014017">
    <property type="entry name" value="DNA_helicase_UvrD-like_C"/>
</dbReference>
<evidence type="ECO:0000256" key="3">
    <source>
        <dbReference type="ARBA" id="ARBA00022801"/>
    </source>
</evidence>
<dbReference type="GO" id="GO:0005524">
    <property type="term" value="F:ATP binding"/>
    <property type="evidence" value="ECO:0007669"/>
    <property type="project" value="UniProtKB-UniRule"/>
</dbReference>
<evidence type="ECO:0000256" key="12">
    <source>
        <dbReference type="PROSITE-ProRule" id="PRU00560"/>
    </source>
</evidence>
<organism evidence="15 16">
    <name type="scientific">Acidiphilium rubrum</name>
    <dbReference type="NCBI Taxonomy" id="526"/>
    <lineage>
        <taxon>Bacteria</taxon>
        <taxon>Pseudomonadati</taxon>
        <taxon>Pseudomonadota</taxon>
        <taxon>Alphaproteobacteria</taxon>
        <taxon>Acetobacterales</taxon>
        <taxon>Acidocellaceae</taxon>
        <taxon>Acidiphilium</taxon>
    </lineage>
</organism>
<evidence type="ECO:0000256" key="4">
    <source>
        <dbReference type="ARBA" id="ARBA00022806"/>
    </source>
</evidence>
<proteinExistence type="inferred from homology"/>
<dbReference type="PANTHER" id="PTHR11070:SF2">
    <property type="entry name" value="ATP-DEPENDENT DNA HELICASE SRS2"/>
    <property type="match status" value="1"/>
</dbReference>